<evidence type="ECO:0000256" key="7">
    <source>
        <dbReference type="ARBA" id="ARBA00022771"/>
    </source>
</evidence>
<feature type="zinc finger region" evidence="18">
    <location>
        <begin position="50"/>
        <end position="86"/>
    </location>
</feature>
<evidence type="ECO:0000256" key="19">
    <source>
        <dbReference type="PIRNR" id="PIRNR003407"/>
    </source>
</evidence>
<feature type="short sequence motif" description="LXCXE motif; interaction with host RB1 and TMEM173/STING" evidence="18">
    <location>
        <begin position="24"/>
        <end position="28"/>
    </location>
</feature>
<feature type="short sequence motif" description="Nuclear export signal" evidence="18">
    <location>
        <begin position="68"/>
        <end position="76"/>
    </location>
</feature>
<dbReference type="GO" id="GO:0008270">
    <property type="term" value="F:zinc ion binding"/>
    <property type="evidence" value="ECO:0007669"/>
    <property type="project" value="UniProtKB-KW"/>
</dbReference>
<evidence type="ECO:0000256" key="1">
    <source>
        <dbReference type="ARBA" id="ARBA00022504"/>
    </source>
</evidence>
<evidence type="ECO:0000256" key="17">
    <source>
        <dbReference type="ARBA" id="ARBA00023309"/>
    </source>
</evidence>
<dbReference type="GO" id="GO:0019904">
    <property type="term" value="F:protein domain specific binding"/>
    <property type="evidence" value="ECO:0007669"/>
    <property type="project" value="UniProtKB-UniRule"/>
</dbReference>
<dbReference type="InterPro" id="IPR000148">
    <property type="entry name" value="Papilloma_E7"/>
</dbReference>
<dbReference type="GO" id="GO:0003700">
    <property type="term" value="F:DNA-binding transcription factor activity"/>
    <property type="evidence" value="ECO:0007669"/>
    <property type="project" value="UniProtKB-UniRule"/>
</dbReference>
<keyword evidence="7 18" id="KW-0863">Zinc-finger</keyword>
<comment type="subcellular location">
    <subcellularLocation>
        <location evidence="18">Host cytoplasm</location>
    </subcellularLocation>
    <subcellularLocation>
        <location evidence="18">Host nucleus</location>
    </subcellularLocation>
    <text evidence="18">Predominantly found in the host nucleus.</text>
</comment>
<comment type="caution">
    <text evidence="18">Lacks conserved residue(s) required for the propagation of feature annotation.</text>
</comment>
<keyword evidence="12 18" id="KW-0010">Activator</keyword>
<evidence type="ECO:0000256" key="13">
    <source>
        <dbReference type="ARBA" id="ARBA00023163"/>
    </source>
</evidence>
<evidence type="ECO:0000256" key="2">
    <source>
        <dbReference type="ARBA" id="ARBA00022518"/>
    </source>
</evidence>
<evidence type="ECO:0000256" key="5">
    <source>
        <dbReference type="ARBA" id="ARBA00022632"/>
    </source>
</evidence>
<dbReference type="GO" id="GO:0003677">
    <property type="term" value="F:DNA binding"/>
    <property type="evidence" value="ECO:0007669"/>
    <property type="project" value="UniProtKB-UniRule"/>
</dbReference>
<keyword evidence="13 18" id="KW-0804">Transcription</keyword>
<evidence type="ECO:0000313" key="20">
    <source>
        <dbReference type="EMBL" id="AYA93635.1"/>
    </source>
</evidence>
<keyword evidence="15" id="KW-0922">Interferon antiviral system evasion</keyword>
<keyword evidence="10 18" id="KW-0805">Transcription regulation</keyword>
<evidence type="ECO:0000256" key="6">
    <source>
        <dbReference type="ARBA" id="ARBA00022723"/>
    </source>
</evidence>
<dbReference type="Pfam" id="PF00527">
    <property type="entry name" value="E7"/>
    <property type="match status" value="1"/>
</dbReference>
<reference evidence="20" key="1">
    <citation type="journal article" date="2018" name="Nat. Med.">
        <title>Expanded skin virome in DOCK8-deficient patients.</title>
        <authorList>
            <consortium name="NISC Comparative Sequencing Program"/>
            <person name="Tirosh O."/>
            <person name="Conlan S."/>
            <person name="Deming C."/>
            <person name="Lee-Lin S.Q."/>
            <person name="Huang X."/>
            <person name="Su H.C."/>
            <person name="Freeman A.F."/>
            <person name="Segre J.A."/>
            <person name="Kong H.H."/>
        </authorList>
    </citation>
    <scope>NUCLEOTIDE SEQUENCE</scope>
    <source>
        <strain evidence="20">HPV-mSK_049</strain>
    </source>
</reference>
<dbReference type="Gene3D" id="3.30.160.330">
    <property type="match status" value="1"/>
</dbReference>
<keyword evidence="6 18" id="KW-0479">Metal-binding</keyword>
<keyword evidence="2 18" id="KW-0244">Early protein</keyword>
<comment type="similarity">
    <text evidence="18 19">Belongs to the papillomaviridae E7 protein family.</text>
</comment>
<dbReference type="GO" id="GO:0030430">
    <property type="term" value="C:host cell cytoplasm"/>
    <property type="evidence" value="ECO:0007669"/>
    <property type="project" value="UniProtKB-SubCell"/>
</dbReference>
<keyword evidence="14 18" id="KW-1035">Host cytoplasm</keyword>
<keyword evidence="9 18" id="KW-0862">Zinc</keyword>
<accession>A0A385PI57</accession>
<keyword evidence="8 18" id="KW-1114">Inhibition of host interferon signaling pathway by virus</keyword>
<dbReference type="GO" id="GO:0006351">
    <property type="term" value="P:DNA-templated transcription"/>
    <property type="evidence" value="ECO:0007669"/>
    <property type="project" value="UniProtKB-UniRule"/>
</dbReference>
<evidence type="ECO:0000256" key="12">
    <source>
        <dbReference type="ARBA" id="ARBA00023159"/>
    </source>
</evidence>
<evidence type="ECO:0000256" key="14">
    <source>
        <dbReference type="ARBA" id="ARBA00023200"/>
    </source>
</evidence>
<dbReference type="PIRSF" id="PIRSF003407">
    <property type="entry name" value="Papvi_E7"/>
    <property type="match status" value="1"/>
</dbReference>
<dbReference type="EMBL" id="MH777194">
    <property type="protein sequence ID" value="AYA93635.1"/>
    <property type="molecule type" value="Genomic_DNA"/>
</dbReference>
<dbReference type="SUPFAM" id="SSF161234">
    <property type="entry name" value="E7 C-terminal domain-like"/>
    <property type="match status" value="1"/>
</dbReference>
<keyword evidence="17 18" id="KW-1078">G1/S host cell cycle checkpoint dysregulation by virus</keyword>
<evidence type="ECO:0000256" key="4">
    <source>
        <dbReference type="ARBA" id="ARBA00022581"/>
    </source>
</evidence>
<gene>
    <name evidence="18" type="primary">E7</name>
</gene>
<keyword evidence="11 18" id="KW-0238">DNA-binding</keyword>
<proteinExistence type="inferred from homology"/>
<dbReference type="GO" id="GO:0039502">
    <property type="term" value="P:symbiont-mediated suppression of host type I interferon-mediated signaling pathway"/>
    <property type="evidence" value="ECO:0007669"/>
    <property type="project" value="UniProtKB-UniRule"/>
</dbReference>
<comment type="PTM">
    <text evidence="18">Highly phosphorylated.</text>
</comment>
<protein>
    <recommendedName>
        <fullName evidence="18 19">Protein E7</fullName>
    </recommendedName>
</protein>
<dbReference type="GO" id="GO:0052170">
    <property type="term" value="P:symbiont-mediated suppression of host innate immune response"/>
    <property type="evidence" value="ECO:0007669"/>
    <property type="project" value="UniProtKB-KW"/>
</dbReference>
<sequence>MIGKEPTINDIELELDRLVLPDNLLCNESLSPDTEGQEEERAPYRVETYCKGCETGVRLCVYSTRAAIDILQQILISELSLFCPTCSRNLFRHGRP</sequence>
<name>A0A385PI57_9PAPI</name>
<evidence type="ECO:0000256" key="9">
    <source>
        <dbReference type="ARBA" id="ARBA00022833"/>
    </source>
</evidence>
<keyword evidence="4 18" id="KW-0945">Host-virus interaction</keyword>
<evidence type="ECO:0000256" key="16">
    <source>
        <dbReference type="ARBA" id="ARBA00023280"/>
    </source>
</evidence>
<comment type="function">
    <text evidence="19">E7 protein has both transforming and trans-activating activities.</text>
</comment>
<evidence type="ECO:0000256" key="18">
    <source>
        <dbReference type="HAMAP-Rule" id="MF_04004"/>
    </source>
</evidence>
<keyword evidence="3 18" id="KW-1048">Host nucleus</keyword>
<comment type="domain">
    <text evidence="18">The E7 terminal domain is an intrinsically disordered domain, whose flexibility and conformational transitions confer target adaptability to the oncoprotein. It allows adaptation to a variety of protein targets and exposes the PEST degradation sequence that regulates its turnover in the cell.</text>
</comment>
<organism evidence="20">
    <name type="scientific">Human papillomavirus</name>
    <dbReference type="NCBI Taxonomy" id="10566"/>
    <lineage>
        <taxon>Viruses</taxon>
        <taxon>Monodnaviria</taxon>
        <taxon>Shotokuvirae</taxon>
        <taxon>Cossaviricota</taxon>
        <taxon>Papovaviricetes</taxon>
        <taxon>Zurhausenvirales</taxon>
        <taxon>Papillomaviridae</taxon>
    </lineage>
</organism>
<keyword evidence="1 18" id="KW-1121">Modulation of host cell cycle by virus</keyword>
<dbReference type="HAMAP" id="MF_04004">
    <property type="entry name" value="PPV_E7"/>
    <property type="match status" value="1"/>
</dbReference>
<dbReference type="GO" id="GO:0039645">
    <property type="term" value="P:symbiont-mediated perturbation of host cell cycle G1/S transition checkpoint"/>
    <property type="evidence" value="ECO:0007669"/>
    <property type="project" value="UniProtKB-UniRule"/>
</dbReference>
<dbReference type="GO" id="GO:0042025">
    <property type="term" value="C:host cell nucleus"/>
    <property type="evidence" value="ECO:0007669"/>
    <property type="project" value="UniProtKB-SubCell"/>
</dbReference>
<keyword evidence="16 18" id="KW-0899">Viral immunoevasion</keyword>
<keyword evidence="5 18" id="KW-1090">Inhibition of host innate immune response by virus</keyword>
<evidence type="ECO:0000256" key="8">
    <source>
        <dbReference type="ARBA" id="ARBA00022830"/>
    </source>
</evidence>
<comment type="function">
    <text evidence="18">Plays a role in viral genome replication by driving entry of quiescent cells into the cell cycle. Stimulation of progression from G1 to S phase allows the virus to efficiently use the cellular DNA replicating machinery to achieve viral genome replication. E7 protein has both transforming and trans-activating activities. Induces the disassembly of the E2F1 transcription factor from RB1, with subsequent transcriptional activation of E2F1-regulated S-phase genes. Interferes with host histone deacetylation mediated by HDAC1 and HDAC2, leading to transcription activation. Plays also a role in the inhibition of both antiviral and antiproliferative functions of host interferon alpha. Interaction with host TMEM173/STING impairs the ability of TMEM173/STING to sense cytosolic DNA and promote the production of type I interferon (IFN-alpha and IFN-beta).</text>
</comment>
<evidence type="ECO:0000256" key="15">
    <source>
        <dbReference type="ARBA" id="ARBA00023258"/>
    </source>
</evidence>
<evidence type="ECO:0000256" key="10">
    <source>
        <dbReference type="ARBA" id="ARBA00023015"/>
    </source>
</evidence>
<evidence type="ECO:0000256" key="3">
    <source>
        <dbReference type="ARBA" id="ARBA00022562"/>
    </source>
</evidence>
<comment type="subunit">
    <text evidence="18">Homodimer. Homooligomer. Interacts with host RB1; this interaction induces dissociation of RB1-E2F1 complex thereby disrupting RB1 activity. Interacts with host EP300; this interaction represses EP300 transcriptional activity. Interacts with protein E2; this interaction inhibits E7 oncogenic activity. Interacts with host TMEM173/STING; this interaction impairs the ability of TMEM173/STING to sense cytosolic DNA and promote the production of type I interferon (IFN-alpha and IFN-beta).</text>
</comment>
<evidence type="ECO:0000256" key="11">
    <source>
        <dbReference type="ARBA" id="ARBA00023125"/>
    </source>
</evidence>